<dbReference type="EMBL" id="VUOE01000003">
    <property type="protein sequence ID" value="KAA2215791.1"/>
    <property type="molecule type" value="Genomic_DNA"/>
</dbReference>
<evidence type="ECO:0000313" key="1">
    <source>
        <dbReference type="EMBL" id="KAA2215791.1"/>
    </source>
</evidence>
<reference evidence="1 2" key="1">
    <citation type="submission" date="2019-09" db="EMBL/GenBank/DDBJ databases">
        <authorList>
            <person name="Khan S.A."/>
            <person name="Jeon C.O."/>
            <person name="Chun B.H."/>
            <person name="Jeong S.E."/>
        </authorList>
    </citation>
    <scope>NUCLEOTIDE SEQUENCE [LARGE SCALE GENOMIC DNA]</scope>
    <source>
        <strain evidence="1 2">KCTC 42508</strain>
    </source>
</reference>
<name>A0A5B2TMN3_9FLAO</name>
<sequence>MKKTSKPMGQIIDQSNRLKELVKPNREDLGLLQEAEFLCTEHNAGCRRNGSIIDEDDILF</sequence>
<dbReference type="Proteomes" id="UP000323188">
    <property type="component" value="Unassembled WGS sequence"/>
</dbReference>
<gene>
    <name evidence="1" type="ORF">F0361_16480</name>
</gene>
<comment type="caution">
    <text evidence="1">The sequence shown here is derived from an EMBL/GenBank/DDBJ whole genome shotgun (WGS) entry which is preliminary data.</text>
</comment>
<dbReference type="AlphaFoldDB" id="A0A5B2TMN3"/>
<accession>A0A5B2TMN3</accession>
<dbReference type="RefSeq" id="WP_154920446.1">
    <property type="nucleotide sequence ID" value="NZ_VUOE01000003.1"/>
</dbReference>
<organism evidence="1 2">
    <name type="scientific">Maribacter flavus</name>
    <dbReference type="NCBI Taxonomy" id="1658664"/>
    <lineage>
        <taxon>Bacteria</taxon>
        <taxon>Pseudomonadati</taxon>
        <taxon>Bacteroidota</taxon>
        <taxon>Flavobacteriia</taxon>
        <taxon>Flavobacteriales</taxon>
        <taxon>Flavobacteriaceae</taxon>
        <taxon>Maribacter</taxon>
    </lineage>
</organism>
<proteinExistence type="predicted"/>
<evidence type="ECO:0000313" key="2">
    <source>
        <dbReference type="Proteomes" id="UP000323188"/>
    </source>
</evidence>
<protein>
    <submittedName>
        <fullName evidence="1">Uncharacterized protein</fullName>
    </submittedName>
</protein>